<protein>
    <submittedName>
        <fullName evidence="3">SAM-dependent methyltransferase</fullName>
    </submittedName>
</protein>
<dbReference type="GO" id="GO:0032259">
    <property type="term" value="P:methylation"/>
    <property type="evidence" value="ECO:0007669"/>
    <property type="project" value="UniProtKB-KW"/>
</dbReference>
<comment type="caution">
    <text evidence="3">The sequence shown here is derived from an EMBL/GenBank/DDBJ whole genome shotgun (WGS) entry which is preliminary data.</text>
</comment>
<feature type="domain" description="Methyltransferase" evidence="2">
    <location>
        <begin position="160"/>
        <end position="307"/>
    </location>
</feature>
<dbReference type="PANTHER" id="PTHR13369">
    <property type="match status" value="1"/>
</dbReference>
<dbReference type="InterPro" id="IPR029063">
    <property type="entry name" value="SAM-dependent_MTases_sf"/>
</dbReference>
<gene>
    <name evidence="3" type="ORF">HEB94_009235</name>
</gene>
<evidence type="ECO:0000259" key="2">
    <source>
        <dbReference type="Pfam" id="PF13679"/>
    </source>
</evidence>
<feature type="region of interest" description="Disordered" evidence="1">
    <location>
        <begin position="106"/>
        <end position="133"/>
    </location>
</feature>
<organism evidence="3 4">
    <name type="scientific">Actinopolymorpha pittospori</name>
    <dbReference type="NCBI Taxonomy" id="648752"/>
    <lineage>
        <taxon>Bacteria</taxon>
        <taxon>Bacillati</taxon>
        <taxon>Actinomycetota</taxon>
        <taxon>Actinomycetes</taxon>
        <taxon>Propionibacteriales</taxon>
        <taxon>Actinopolymorphaceae</taxon>
        <taxon>Actinopolymorpha</taxon>
    </lineage>
</organism>
<dbReference type="PANTHER" id="PTHR13369:SF3">
    <property type="entry name" value="METHYLTRANSFERASE DOMAIN-CONTAINING PROTEIN"/>
    <property type="match status" value="1"/>
</dbReference>
<reference evidence="3" key="1">
    <citation type="submission" date="2020-10" db="EMBL/GenBank/DDBJ databases">
        <title>Sequencing the genomes of 1000 actinobacteria strains.</title>
        <authorList>
            <person name="Klenk H.-P."/>
        </authorList>
    </citation>
    <scope>NUCLEOTIDE SEQUENCE</scope>
    <source>
        <strain evidence="3">DSM 45354</strain>
    </source>
</reference>
<dbReference type="GO" id="GO:0008168">
    <property type="term" value="F:methyltransferase activity"/>
    <property type="evidence" value="ECO:0007669"/>
    <property type="project" value="UniProtKB-KW"/>
</dbReference>
<evidence type="ECO:0000313" key="4">
    <source>
        <dbReference type="Proteomes" id="UP000638648"/>
    </source>
</evidence>
<keyword evidence="3" id="KW-0808">Transferase</keyword>
<dbReference type="Proteomes" id="UP000638648">
    <property type="component" value="Unassembled WGS sequence"/>
</dbReference>
<evidence type="ECO:0000313" key="3">
    <source>
        <dbReference type="EMBL" id="MBE1612387.1"/>
    </source>
</evidence>
<dbReference type="AlphaFoldDB" id="A0A927NBC3"/>
<proteinExistence type="predicted"/>
<dbReference type="RefSeq" id="WP_192755448.1">
    <property type="nucleotide sequence ID" value="NZ_BAABJL010000194.1"/>
</dbReference>
<dbReference type="Gene3D" id="3.40.50.150">
    <property type="entry name" value="Vaccinia Virus protein VP39"/>
    <property type="match status" value="1"/>
</dbReference>
<name>A0A927NBC3_9ACTN</name>
<keyword evidence="4" id="KW-1185">Reference proteome</keyword>
<dbReference type="SUPFAM" id="SSF53335">
    <property type="entry name" value="S-adenosyl-L-methionine-dependent methyltransferases"/>
    <property type="match status" value="1"/>
</dbReference>
<dbReference type="InterPro" id="IPR025714">
    <property type="entry name" value="Methyltranfer_dom"/>
</dbReference>
<dbReference type="GO" id="GO:0005737">
    <property type="term" value="C:cytoplasm"/>
    <property type="evidence" value="ECO:0007669"/>
    <property type="project" value="TreeGrafter"/>
</dbReference>
<dbReference type="EMBL" id="JADBEM010000001">
    <property type="protein sequence ID" value="MBE1612387.1"/>
    <property type="molecule type" value="Genomic_DNA"/>
</dbReference>
<sequence>MPESLVVALDRLRDLVLDDERLVRAVAAGRRRGELPPWRRTELRYVDIKGGRHLQITTYDDRQAHVRNVPLGEPARQAVEEALLAAYGNWHVDTIAETIQLRVTKKGEAQVHRRDRDETGPAPDRDHDRGKHRVLDPAEPFLAAVGISSREGVVKPTRRDKYRQVEEFVRLLGPAIDDAVAAGVLERPTPERPLRLVDLGCGNAYLTFAAYAFLSGVRGLPVTLTGIDVKEQARRRNTRLAEELRWSEHVTFTAADIAAAQVEAGADVVLALHACDTATDDALARGVGWRAPLILAAPCCHHDLHAQVRERGAPAPYSLLTRHGILRERLTDVLTDGVRAAILRLVGYRVDVMEFVPSEHTPRNVLLRAVRTGAAPSEEVIADYRALMTAWGVTPALARLLEPDLAEVLRP</sequence>
<dbReference type="Pfam" id="PF13679">
    <property type="entry name" value="Methyltransf_32"/>
    <property type="match status" value="1"/>
</dbReference>
<keyword evidence="3" id="KW-0489">Methyltransferase</keyword>
<accession>A0A927NBC3</accession>
<evidence type="ECO:0000256" key="1">
    <source>
        <dbReference type="SAM" id="MobiDB-lite"/>
    </source>
</evidence>